<reference evidence="3 4" key="1">
    <citation type="submission" date="2013-03" db="EMBL/GenBank/DDBJ databases">
        <title>The Genome Sequence of Phialophora europaea CBS 101466.</title>
        <authorList>
            <consortium name="The Broad Institute Genomics Platform"/>
            <person name="Cuomo C."/>
            <person name="de Hoog S."/>
            <person name="Gorbushina A."/>
            <person name="Walker B."/>
            <person name="Young S.K."/>
            <person name="Zeng Q."/>
            <person name="Gargeya S."/>
            <person name="Fitzgerald M."/>
            <person name="Haas B."/>
            <person name="Abouelleil A."/>
            <person name="Allen A.W."/>
            <person name="Alvarado L."/>
            <person name="Arachchi H.M."/>
            <person name="Berlin A.M."/>
            <person name="Chapman S.B."/>
            <person name="Gainer-Dewar J."/>
            <person name="Goldberg J."/>
            <person name="Griggs A."/>
            <person name="Gujja S."/>
            <person name="Hansen M."/>
            <person name="Howarth C."/>
            <person name="Imamovic A."/>
            <person name="Ireland A."/>
            <person name="Larimer J."/>
            <person name="McCowan C."/>
            <person name="Murphy C."/>
            <person name="Pearson M."/>
            <person name="Poon T.W."/>
            <person name="Priest M."/>
            <person name="Roberts A."/>
            <person name="Saif S."/>
            <person name="Shea T."/>
            <person name="Sisk P."/>
            <person name="Sykes S."/>
            <person name="Wortman J."/>
            <person name="Nusbaum C."/>
            <person name="Birren B."/>
        </authorList>
    </citation>
    <scope>NUCLEOTIDE SEQUENCE [LARGE SCALE GENOMIC DNA]</scope>
    <source>
        <strain evidence="3 4">CBS 101466</strain>
    </source>
</reference>
<keyword evidence="4" id="KW-1185">Reference proteome</keyword>
<sequence>MLKHFQEPGKGGPGTIWSPEMLRKLVELIDSHKDPDRTIKDLTRIYLEWLEMLKDIPEDKCNNLEVKQFKRKFEKWPMLSGTWHDFLKYGKDAQVNWAKLPPGTLPDEELKAWRAKRQGQNRKTRPLSNDAGSLEDEASAVPPSKIRRLTLERANTDLDQLRQTLQTWARNSVLSNIPPAQAVHDTMERLREQIKRTVNDCLDESGANPNQPIVDLQIPRSSSWQQLLEMLIGSDAPSFEPGLSRLAIMQSRRPLYLDTFLRAAIGAAVTKWTLQPRPQGHQKAGDRYVMEVLRQISEVGADFVRQDAIRRELDKEIVPKVSEKAGFMAKELTDLLAVFMAPPRAADVDDYTSFTLIERRMSTGSEPSPGILAMPQWAVDWRLELQQIFEIALHLRVMMEKEGGEYEFSFPHPGDAGTDCTAVVGMLPTIKARFQPIRGGPFGALETLSVGQAYTVPAQDQQQQSMPPQVSLVESGDIEVSREQHNRPEINDSATEDHGEDLSDNDGEDDNDDSPRKIDADEEQDWTGD</sequence>
<dbReference type="RefSeq" id="XP_008719492.1">
    <property type="nucleotide sequence ID" value="XM_008721270.1"/>
</dbReference>
<dbReference type="HOGENOM" id="CLU_514845_0_0_1"/>
<protein>
    <submittedName>
        <fullName evidence="3">Uncharacterized protein</fullName>
    </submittedName>
</protein>
<accession>W2RT48</accession>
<name>W2RT48_CYPE1</name>
<evidence type="ECO:0000256" key="1">
    <source>
        <dbReference type="SAM" id="Coils"/>
    </source>
</evidence>
<evidence type="ECO:0000313" key="3">
    <source>
        <dbReference type="EMBL" id="ETN38903.1"/>
    </source>
</evidence>
<dbReference type="EMBL" id="KB822722">
    <property type="protein sequence ID" value="ETN38903.1"/>
    <property type="molecule type" value="Genomic_DNA"/>
</dbReference>
<dbReference type="Proteomes" id="UP000030752">
    <property type="component" value="Unassembled WGS sequence"/>
</dbReference>
<feature type="compositionally biased region" description="Acidic residues" evidence="2">
    <location>
        <begin position="520"/>
        <end position="529"/>
    </location>
</feature>
<feature type="region of interest" description="Disordered" evidence="2">
    <location>
        <begin position="478"/>
        <end position="529"/>
    </location>
</feature>
<gene>
    <name evidence="3" type="ORF">HMPREF1541_06945</name>
</gene>
<dbReference type="InParanoid" id="W2RT48"/>
<feature type="compositionally biased region" description="Basic residues" evidence="2">
    <location>
        <begin position="115"/>
        <end position="125"/>
    </location>
</feature>
<dbReference type="AlphaFoldDB" id="W2RT48"/>
<organism evidence="3 4">
    <name type="scientific">Cyphellophora europaea (strain CBS 101466)</name>
    <name type="common">Phialophora europaea</name>
    <dbReference type="NCBI Taxonomy" id="1220924"/>
    <lineage>
        <taxon>Eukaryota</taxon>
        <taxon>Fungi</taxon>
        <taxon>Dikarya</taxon>
        <taxon>Ascomycota</taxon>
        <taxon>Pezizomycotina</taxon>
        <taxon>Eurotiomycetes</taxon>
        <taxon>Chaetothyriomycetidae</taxon>
        <taxon>Chaetothyriales</taxon>
        <taxon>Cyphellophoraceae</taxon>
        <taxon>Cyphellophora</taxon>
    </lineage>
</organism>
<evidence type="ECO:0000313" key="4">
    <source>
        <dbReference type="Proteomes" id="UP000030752"/>
    </source>
</evidence>
<evidence type="ECO:0000256" key="2">
    <source>
        <dbReference type="SAM" id="MobiDB-lite"/>
    </source>
</evidence>
<proteinExistence type="predicted"/>
<keyword evidence="1" id="KW-0175">Coiled coil</keyword>
<feature type="coiled-coil region" evidence="1">
    <location>
        <begin position="151"/>
        <end position="200"/>
    </location>
</feature>
<feature type="region of interest" description="Disordered" evidence="2">
    <location>
        <begin position="115"/>
        <end position="148"/>
    </location>
</feature>
<dbReference type="GeneID" id="19974284"/>
<dbReference type="VEuPathDB" id="FungiDB:HMPREF1541_06945"/>
<feature type="compositionally biased region" description="Acidic residues" evidence="2">
    <location>
        <begin position="502"/>
        <end position="512"/>
    </location>
</feature>
<feature type="compositionally biased region" description="Basic and acidic residues" evidence="2">
    <location>
        <begin position="479"/>
        <end position="501"/>
    </location>
</feature>